<dbReference type="AlphaFoldDB" id="A0A3N4VFC6"/>
<reference evidence="8 9" key="1">
    <citation type="submission" date="2018-11" db="EMBL/GenBank/DDBJ databases">
        <title>Genomic Encyclopedia of Type Strains, Phase IV (KMG-IV): sequencing the most valuable type-strain genomes for metagenomic binning, comparative biology and taxonomic classification.</title>
        <authorList>
            <person name="Goeker M."/>
        </authorList>
    </citation>
    <scope>NUCLEOTIDE SEQUENCE [LARGE SCALE GENOMIC DNA]</scope>
    <source>
        <strain evidence="8 9">DSM 25623</strain>
    </source>
</reference>
<feature type="transmembrane region" description="Helical" evidence="6">
    <location>
        <begin position="210"/>
        <end position="229"/>
    </location>
</feature>
<dbReference type="EMBL" id="RKQN01000001">
    <property type="protein sequence ID" value="RPE81746.1"/>
    <property type="molecule type" value="Genomic_DNA"/>
</dbReference>
<proteinExistence type="predicted"/>
<dbReference type="Pfam" id="PF04932">
    <property type="entry name" value="Wzy_C"/>
    <property type="match status" value="1"/>
</dbReference>
<gene>
    <name evidence="8" type="ORF">EDC50_0944</name>
</gene>
<feature type="transmembrane region" description="Helical" evidence="6">
    <location>
        <begin position="414"/>
        <end position="433"/>
    </location>
</feature>
<feature type="region of interest" description="Disordered" evidence="5">
    <location>
        <begin position="1"/>
        <end position="23"/>
    </location>
</feature>
<evidence type="ECO:0000259" key="7">
    <source>
        <dbReference type="Pfam" id="PF04932"/>
    </source>
</evidence>
<keyword evidence="3 6" id="KW-1133">Transmembrane helix</keyword>
<sequence>MEVARRAAERGPAPERSRPAPAPSAGLRRAAALALAFLAFFAMSDFGLPLRPEFGAYAALLLLAWCGARPWRELWALPYTRLLAAFVAFLVLHAAYASTIEPRSSYSEQLTVAAKLVKLGVFSCVVGWWLSLMPKAPPRLLALMVLGLLVAVLGYMPWQELPRLFDGSLRPRFGLPENLSGLLAAVGGWLALCLLVGAWRLAPKNPHLRLGLLAAGLVLYGGAFMVLLFSQSRGAWLAFALAVPSMLLAFAAVRRRHSRLPWVPLVAAFATTVLLAVSAHEILAQRFAGVDRLLGSVEAVVGAAPERTPSADADARASDRADRTRGTASGTKAPAPRRFASEASGAAPEAELLDASTAPNKAASVRLRLYEHGLGLARERPWFGWGLDTLPRLVAPLDLGGERHAHLHNAYLDALVGIGAVGALLLAGLFLLLAGELVQAARARVITVGSFWALAGALGIVLIANLFDSLLWRFDYTRAPLELLFGCCIAYGLIRRRRRAGTDALSAAPRS</sequence>
<evidence type="ECO:0000256" key="6">
    <source>
        <dbReference type="SAM" id="Phobius"/>
    </source>
</evidence>
<evidence type="ECO:0000256" key="3">
    <source>
        <dbReference type="ARBA" id="ARBA00022989"/>
    </source>
</evidence>
<dbReference type="PANTHER" id="PTHR37422">
    <property type="entry name" value="TEICHURONIC ACID BIOSYNTHESIS PROTEIN TUAE"/>
    <property type="match status" value="1"/>
</dbReference>
<feature type="transmembrane region" description="Helical" evidence="6">
    <location>
        <begin position="83"/>
        <end position="100"/>
    </location>
</feature>
<keyword evidence="9" id="KW-1185">Reference proteome</keyword>
<evidence type="ECO:0000256" key="2">
    <source>
        <dbReference type="ARBA" id="ARBA00022692"/>
    </source>
</evidence>
<keyword evidence="8" id="KW-0436">Ligase</keyword>
<feature type="compositionally biased region" description="Basic and acidic residues" evidence="5">
    <location>
        <begin position="1"/>
        <end position="18"/>
    </location>
</feature>
<feature type="transmembrane region" description="Helical" evidence="6">
    <location>
        <begin position="30"/>
        <end position="48"/>
    </location>
</feature>
<dbReference type="InterPro" id="IPR051533">
    <property type="entry name" value="WaaL-like"/>
</dbReference>
<comment type="caution">
    <text evidence="8">The sequence shown here is derived from an EMBL/GenBank/DDBJ whole genome shotgun (WGS) entry which is preliminary data.</text>
</comment>
<feature type="transmembrane region" description="Helical" evidence="6">
    <location>
        <begin position="140"/>
        <end position="158"/>
    </location>
</feature>
<protein>
    <submittedName>
        <fullName evidence="8">O-antigen ligase-like membrane protein</fullName>
    </submittedName>
</protein>
<feature type="transmembrane region" description="Helical" evidence="6">
    <location>
        <begin position="112"/>
        <end position="133"/>
    </location>
</feature>
<dbReference type="InterPro" id="IPR007016">
    <property type="entry name" value="O-antigen_ligase-rel_domated"/>
</dbReference>
<evidence type="ECO:0000313" key="8">
    <source>
        <dbReference type="EMBL" id="RPE81746.1"/>
    </source>
</evidence>
<evidence type="ECO:0000313" key="9">
    <source>
        <dbReference type="Proteomes" id="UP000269708"/>
    </source>
</evidence>
<comment type="subcellular location">
    <subcellularLocation>
        <location evidence="1">Membrane</location>
        <topology evidence="1">Multi-pass membrane protein</topology>
    </subcellularLocation>
</comment>
<feature type="compositionally biased region" description="Basic and acidic residues" evidence="5">
    <location>
        <begin position="313"/>
        <end position="325"/>
    </location>
</feature>
<feature type="transmembrane region" description="Helical" evidence="6">
    <location>
        <begin position="235"/>
        <end position="253"/>
    </location>
</feature>
<feature type="transmembrane region" description="Helical" evidence="6">
    <location>
        <begin position="260"/>
        <end position="279"/>
    </location>
</feature>
<feature type="transmembrane region" description="Helical" evidence="6">
    <location>
        <begin position="445"/>
        <end position="464"/>
    </location>
</feature>
<feature type="transmembrane region" description="Helical" evidence="6">
    <location>
        <begin position="476"/>
        <end position="494"/>
    </location>
</feature>
<dbReference type="Proteomes" id="UP000269708">
    <property type="component" value="Unassembled WGS sequence"/>
</dbReference>
<accession>A0A3N4VFC6</accession>
<evidence type="ECO:0000256" key="5">
    <source>
        <dbReference type="SAM" id="MobiDB-lite"/>
    </source>
</evidence>
<keyword evidence="2 6" id="KW-0812">Transmembrane</keyword>
<organism evidence="8 9">
    <name type="scientific">Vulcaniibacterium tengchongense</name>
    <dbReference type="NCBI Taxonomy" id="1273429"/>
    <lineage>
        <taxon>Bacteria</taxon>
        <taxon>Pseudomonadati</taxon>
        <taxon>Pseudomonadota</taxon>
        <taxon>Gammaproteobacteria</taxon>
        <taxon>Lysobacterales</taxon>
        <taxon>Lysobacteraceae</taxon>
        <taxon>Vulcaniibacterium</taxon>
    </lineage>
</organism>
<feature type="region of interest" description="Disordered" evidence="5">
    <location>
        <begin position="305"/>
        <end position="341"/>
    </location>
</feature>
<feature type="transmembrane region" description="Helical" evidence="6">
    <location>
        <begin position="178"/>
        <end position="198"/>
    </location>
</feature>
<dbReference type="GO" id="GO:0016874">
    <property type="term" value="F:ligase activity"/>
    <property type="evidence" value="ECO:0007669"/>
    <property type="project" value="UniProtKB-KW"/>
</dbReference>
<name>A0A3N4VFC6_9GAMM</name>
<evidence type="ECO:0000256" key="4">
    <source>
        <dbReference type="ARBA" id="ARBA00023136"/>
    </source>
</evidence>
<dbReference type="GO" id="GO:0016020">
    <property type="term" value="C:membrane"/>
    <property type="evidence" value="ECO:0007669"/>
    <property type="project" value="UniProtKB-SubCell"/>
</dbReference>
<dbReference type="PANTHER" id="PTHR37422:SF13">
    <property type="entry name" value="LIPOPOLYSACCHARIDE BIOSYNTHESIS PROTEIN PA4999-RELATED"/>
    <property type="match status" value="1"/>
</dbReference>
<keyword evidence="4 6" id="KW-0472">Membrane</keyword>
<feature type="transmembrane region" description="Helical" evidence="6">
    <location>
        <begin position="54"/>
        <end position="71"/>
    </location>
</feature>
<evidence type="ECO:0000256" key="1">
    <source>
        <dbReference type="ARBA" id="ARBA00004141"/>
    </source>
</evidence>
<feature type="domain" description="O-antigen ligase-related" evidence="7">
    <location>
        <begin position="224"/>
        <end position="426"/>
    </location>
</feature>